<dbReference type="Proteomes" id="UP001054857">
    <property type="component" value="Unassembled WGS sequence"/>
</dbReference>
<protein>
    <submittedName>
        <fullName evidence="1">Uncharacterized protein</fullName>
    </submittedName>
</protein>
<dbReference type="EMBL" id="BMAR01000013">
    <property type="protein sequence ID" value="GFR46170.1"/>
    <property type="molecule type" value="Genomic_DNA"/>
</dbReference>
<gene>
    <name evidence="1" type="ORF">Agub_g7698</name>
</gene>
<reference evidence="1 2" key="1">
    <citation type="journal article" date="2021" name="Sci. Rep.">
        <title>Genome sequencing of the multicellular alga Astrephomene provides insights into convergent evolution of germ-soma differentiation.</title>
        <authorList>
            <person name="Yamashita S."/>
            <person name="Yamamoto K."/>
            <person name="Matsuzaki R."/>
            <person name="Suzuki S."/>
            <person name="Yamaguchi H."/>
            <person name="Hirooka S."/>
            <person name="Minakuchi Y."/>
            <person name="Miyagishima S."/>
            <person name="Kawachi M."/>
            <person name="Toyoda A."/>
            <person name="Nozaki H."/>
        </authorList>
    </citation>
    <scope>NUCLEOTIDE SEQUENCE [LARGE SCALE GENOMIC DNA]</scope>
    <source>
        <strain evidence="1 2">NIES-4017</strain>
    </source>
</reference>
<keyword evidence="2" id="KW-1185">Reference proteome</keyword>
<comment type="caution">
    <text evidence="1">The sequence shown here is derived from an EMBL/GenBank/DDBJ whole genome shotgun (WGS) entry which is preliminary data.</text>
</comment>
<feature type="non-terminal residue" evidence="1">
    <location>
        <position position="1"/>
    </location>
</feature>
<proteinExistence type="predicted"/>
<evidence type="ECO:0000313" key="1">
    <source>
        <dbReference type="EMBL" id="GFR46170.1"/>
    </source>
</evidence>
<evidence type="ECO:0000313" key="2">
    <source>
        <dbReference type="Proteomes" id="UP001054857"/>
    </source>
</evidence>
<dbReference type="AlphaFoldDB" id="A0AAD3DQG0"/>
<organism evidence="1 2">
    <name type="scientific">Astrephomene gubernaculifera</name>
    <dbReference type="NCBI Taxonomy" id="47775"/>
    <lineage>
        <taxon>Eukaryota</taxon>
        <taxon>Viridiplantae</taxon>
        <taxon>Chlorophyta</taxon>
        <taxon>core chlorophytes</taxon>
        <taxon>Chlorophyceae</taxon>
        <taxon>CS clade</taxon>
        <taxon>Chlamydomonadales</taxon>
        <taxon>Astrephomenaceae</taxon>
        <taxon>Astrephomene</taxon>
    </lineage>
</organism>
<accession>A0AAD3DQG0</accession>
<name>A0AAD3DQG0_9CHLO</name>
<sequence length="108" mass="12064">MVSPSGLRDPHMHRAVAQLNTHLVPPLNRRLGLHAPRKDVAYCIRKVFWRCSCGRHLLFTCRKSLITRFKRCPETALHTLYCGGVAGGQLLSVTGGLIKHGRPPSELE</sequence>